<dbReference type="SMART" id="SM00248">
    <property type="entry name" value="ANK"/>
    <property type="match status" value="5"/>
</dbReference>
<sequence length="523" mass="55160">MANLAGAVFEGYLQAPGLGKCGLSYRFHNESMEPPAPAAVKAQRQELGWSCQEKDMTCYSAICSIPDLGLESEEVIISVDATGEDRCQKMLLQSLTRPDLGLTILRLDSDGQMIGGDETWTADQSPIIRAKLCMPERKAPVPRVPRPPTNGPSSPVRRVNSRSIRVSEPDAEPAPGPVAKAELKVETDTEELLGFGVVGGSEIPDTEDVSLCMPLPTGDESTGRVLPGDHAPRSAHAGGIGRSAGAIMKESKAHAFGYKKTESTRPDLATGKPGAKLQDSLGPSGTEDEMKATAAANQERFIAAAVAGEVDDVQQLLGRAGVRIDGNVEQGRNANLTALMAASARGRTDVVRVLLDRKAGIDIRDQEGWSALMHGIHGQRIEACQLLLDAKAEFQQAEGGSTPLILAASGARYELCKALLEKKAALSVPDSEGCTALHHAARRGRGAAVATLLSARAKLEKQDSRGHTPLMAAAAAGRADTVQLLLAHGADAKAVDSSGRGAKDLAIAFQHDRVLKVLQNPRA</sequence>
<dbReference type="Pfam" id="PF00023">
    <property type="entry name" value="Ank"/>
    <property type="match status" value="2"/>
</dbReference>
<evidence type="ECO:0000313" key="1">
    <source>
        <dbReference type="EMBL" id="CAK9038568.1"/>
    </source>
</evidence>
<dbReference type="PANTHER" id="PTHR24166">
    <property type="entry name" value="ROLLING PEBBLES, ISOFORM B"/>
    <property type="match status" value="1"/>
</dbReference>
<dbReference type="Proteomes" id="UP001642484">
    <property type="component" value="Unassembled WGS sequence"/>
</dbReference>
<reference evidence="2 3" key="1">
    <citation type="submission" date="2024-02" db="EMBL/GenBank/DDBJ databases">
        <authorList>
            <person name="Chen Y."/>
            <person name="Shah S."/>
            <person name="Dougan E. K."/>
            <person name="Thang M."/>
            <person name="Chan C."/>
        </authorList>
    </citation>
    <scope>NUCLEOTIDE SEQUENCE [LARGE SCALE GENOMIC DNA]</scope>
</reference>
<organism evidence="2 3">
    <name type="scientific">Durusdinium trenchii</name>
    <dbReference type="NCBI Taxonomy" id="1381693"/>
    <lineage>
        <taxon>Eukaryota</taxon>
        <taxon>Sar</taxon>
        <taxon>Alveolata</taxon>
        <taxon>Dinophyceae</taxon>
        <taxon>Suessiales</taxon>
        <taxon>Symbiodiniaceae</taxon>
        <taxon>Durusdinium</taxon>
    </lineage>
</organism>
<comment type="caution">
    <text evidence="2">The sequence shown here is derived from an EMBL/GenBank/DDBJ whole genome shotgun (WGS) entry which is preliminary data.</text>
</comment>
<dbReference type="EMBL" id="CAXAMN010012614">
    <property type="protein sequence ID" value="CAK9038631.1"/>
    <property type="molecule type" value="Genomic_DNA"/>
</dbReference>
<accession>A0ABP0LIR7</accession>
<keyword evidence="3" id="KW-1185">Reference proteome</keyword>
<dbReference type="PROSITE" id="PS50088">
    <property type="entry name" value="ANK_REPEAT"/>
    <property type="match status" value="4"/>
</dbReference>
<dbReference type="SUPFAM" id="SSF48403">
    <property type="entry name" value="Ankyrin repeat"/>
    <property type="match status" value="1"/>
</dbReference>
<dbReference type="InterPro" id="IPR002110">
    <property type="entry name" value="Ankyrin_rpt"/>
</dbReference>
<dbReference type="PANTHER" id="PTHR24166:SF48">
    <property type="entry name" value="PROTEIN VAPYRIN"/>
    <property type="match status" value="1"/>
</dbReference>
<dbReference type="InterPro" id="IPR036770">
    <property type="entry name" value="Ankyrin_rpt-contain_sf"/>
</dbReference>
<evidence type="ECO:0000313" key="3">
    <source>
        <dbReference type="Proteomes" id="UP001642484"/>
    </source>
</evidence>
<gene>
    <name evidence="1" type="ORF">CCMP2556_LOCUS21078</name>
    <name evidence="2" type="ORF">CCMP2556_LOCUS21107</name>
</gene>
<proteinExistence type="predicted"/>
<dbReference type="Pfam" id="PF12796">
    <property type="entry name" value="Ank_2"/>
    <property type="match status" value="1"/>
</dbReference>
<dbReference type="Gene3D" id="1.25.40.20">
    <property type="entry name" value="Ankyrin repeat-containing domain"/>
    <property type="match status" value="3"/>
</dbReference>
<evidence type="ECO:0000313" key="2">
    <source>
        <dbReference type="EMBL" id="CAK9038631.1"/>
    </source>
</evidence>
<name>A0ABP0LIR7_9DINO</name>
<dbReference type="InterPro" id="IPR050889">
    <property type="entry name" value="Dendritic_Spine_Reg/Scaffold"/>
</dbReference>
<dbReference type="EMBL" id="CAXAMN010012581">
    <property type="protein sequence ID" value="CAK9038568.1"/>
    <property type="molecule type" value="Genomic_DNA"/>
</dbReference>
<dbReference type="PROSITE" id="PS50297">
    <property type="entry name" value="ANK_REP_REGION"/>
    <property type="match status" value="3"/>
</dbReference>
<protein>
    <submittedName>
        <fullName evidence="2">Uncharacterized protein</fullName>
    </submittedName>
</protein>